<feature type="compositionally biased region" description="Polar residues" evidence="1">
    <location>
        <begin position="252"/>
        <end position="276"/>
    </location>
</feature>
<comment type="caution">
    <text evidence="3">The sequence shown here is derived from an EMBL/GenBank/DDBJ whole genome shotgun (WGS) entry which is preliminary data.</text>
</comment>
<evidence type="ECO:0000256" key="2">
    <source>
        <dbReference type="SAM" id="Phobius"/>
    </source>
</evidence>
<organism evidence="3 4">
    <name type="scientific">Lasiosphaeris hirsuta</name>
    <dbReference type="NCBI Taxonomy" id="260670"/>
    <lineage>
        <taxon>Eukaryota</taxon>
        <taxon>Fungi</taxon>
        <taxon>Dikarya</taxon>
        <taxon>Ascomycota</taxon>
        <taxon>Pezizomycotina</taxon>
        <taxon>Sordariomycetes</taxon>
        <taxon>Sordariomycetidae</taxon>
        <taxon>Sordariales</taxon>
        <taxon>Lasiosphaeriaceae</taxon>
        <taxon>Lasiosphaeris</taxon>
    </lineage>
</organism>
<feature type="compositionally biased region" description="Pro residues" evidence="1">
    <location>
        <begin position="134"/>
        <end position="146"/>
    </location>
</feature>
<feature type="compositionally biased region" description="Polar residues" evidence="1">
    <location>
        <begin position="171"/>
        <end position="200"/>
    </location>
</feature>
<gene>
    <name evidence="3" type="ORF">B0H67DRAFT_179357</name>
</gene>
<evidence type="ECO:0000313" key="3">
    <source>
        <dbReference type="EMBL" id="KAK0720209.1"/>
    </source>
</evidence>
<feature type="region of interest" description="Disordered" evidence="1">
    <location>
        <begin position="100"/>
        <end position="297"/>
    </location>
</feature>
<feature type="compositionally biased region" description="Low complexity" evidence="1">
    <location>
        <begin position="147"/>
        <end position="157"/>
    </location>
</feature>
<protein>
    <submittedName>
        <fullName evidence="3">Uncharacterized protein</fullName>
    </submittedName>
</protein>
<dbReference type="EMBL" id="JAUKUA010000003">
    <property type="protein sequence ID" value="KAK0720209.1"/>
    <property type="molecule type" value="Genomic_DNA"/>
</dbReference>
<feature type="compositionally biased region" description="Basic and acidic residues" evidence="1">
    <location>
        <begin position="1"/>
        <end position="10"/>
    </location>
</feature>
<feature type="transmembrane region" description="Helical" evidence="2">
    <location>
        <begin position="361"/>
        <end position="390"/>
    </location>
</feature>
<keyword evidence="2" id="KW-0472">Membrane</keyword>
<proteinExistence type="predicted"/>
<evidence type="ECO:0000256" key="1">
    <source>
        <dbReference type="SAM" id="MobiDB-lite"/>
    </source>
</evidence>
<sequence length="391" mass="40152">MSTPPRESRKSASTRAPTTVAETTKTKRSSSTKTKVDDMANAPSANKSSNRREQSTHGRDPTGSVSHNHQHSHSHQHEHRTIVKAKTPAQPVAPAAKFAPAAPLTPAALRPNTWTAHTQRAMRKSAGMSGSPVRPAPISAPPPSSPLRPTTQPPTSRASSSVQRPVATQAPAPSTRASTQAPAPSTRASTQAPALSTRASTRAPAPPTQASTPRSKPATEPAVYQPRLADTPRQAPKPKKQYAPGALVPTSAFVNPNSPKTTRTTPGRSEGNSNMSGALVPRTERQAQSSPGGDLVGRTVGGVTSGVGNTLGAAVGGVGKTLGDTTGALGRGDVLGTVGGLTGGLGQTVGGVGKGLVSFSLYFLSAVYSSLAALYNGVMVFLLFVLLLFFV</sequence>
<dbReference type="AlphaFoldDB" id="A0AA40AQL7"/>
<feature type="region of interest" description="Disordered" evidence="1">
    <location>
        <begin position="1"/>
        <end position="82"/>
    </location>
</feature>
<reference evidence="3" key="1">
    <citation type="submission" date="2023-06" db="EMBL/GenBank/DDBJ databases">
        <title>Genome-scale phylogeny and comparative genomics of the fungal order Sordariales.</title>
        <authorList>
            <consortium name="Lawrence Berkeley National Laboratory"/>
            <person name="Hensen N."/>
            <person name="Bonometti L."/>
            <person name="Westerberg I."/>
            <person name="Brannstrom I.O."/>
            <person name="Guillou S."/>
            <person name="Cros-Aarteil S."/>
            <person name="Calhoun S."/>
            <person name="Haridas S."/>
            <person name="Kuo A."/>
            <person name="Mondo S."/>
            <person name="Pangilinan J."/>
            <person name="Riley R."/>
            <person name="Labutti K."/>
            <person name="Andreopoulos B."/>
            <person name="Lipzen A."/>
            <person name="Chen C."/>
            <person name="Yanf M."/>
            <person name="Daum C."/>
            <person name="Ng V."/>
            <person name="Clum A."/>
            <person name="Steindorff A."/>
            <person name="Ohm R."/>
            <person name="Martin F."/>
            <person name="Silar P."/>
            <person name="Natvig D."/>
            <person name="Lalanne C."/>
            <person name="Gautier V."/>
            <person name="Ament-Velasquez S.L."/>
            <person name="Kruys A."/>
            <person name="Hutchinson M.I."/>
            <person name="Powell A.J."/>
            <person name="Barry K."/>
            <person name="Miller A.N."/>
            <person name="Grigoriev I.V."/>
            <person name="Debuchy R."/>
            <person name="Gladieux P."/>
            <person name="Thoren M.H."/>
            <person name="Johannesson H."/>
        </authorList>
    </citation>
    <scope>NUCLEOTIDE SEQUENCE</scope>
    <source>
        <strain evidence="3">SMH4607-1</strain>
    </source>
</reference>
<accession>A0AA40AQL7</accession>
<evidence type="ECO:0000313" key="4">
    <source>
        <dbReference type="Proteomes" id="UP001172102"/>
    </source>
</evidence>
<keyword evidence="2" id="KW-1133">Transmembrane helix</keyword>
<keyword evidence="2" id="KW-0812">Transmembrane</keyword>
<dbReference type="Proteomes" id="UP001172102">
    <property type="component" value="Unassembled WGS sequence"/>
</dbReference>
<name>A0AA40AQL7_9PEZI</name>
<feature type="compositionally biased region" description="Basic residues" evidence="1">
    <location>
        <begin position="68"/>
        <end position="78"/>
    </location>
</feature>
<keyword evidence="4" id="KW-1185">Reference proteome</keyword>
<feature type="compositionally biased region" description="Basic and acidic residues" evidence="1">
    <location>
        <begin position="50"/>
        <end position="60"/>
    </location>
</feature>
<feature type="compositionally biased region" description="Polar residues" evidence="1">
    <location>
        <begin position="11"/>
        <end position="22"/>
    </location>
</feature>